<keyword evidence="2" id="KW-1185">Reference proteome</keyword>
<feature type="non-terminal residue" evidence="1">
    <location>
        <position position="237"/>
    </location>
</feature>
<protein>
    <submittedName>
        <fullName evidence="1">Uncharacterized protein</fullName>
    </submittedName>
</protein>
<name>A0ACB6QJZ2_9PLEO</name>
<proteinExistence type="predicted"/>
<comment type="caution">
    <text evidence="1">The sequence shown here is derived from an EMBL/GenBank/DDBJ whole genome shotgun (WGS) entry which is preliminary data.</text>
</comment>
<reference evidence="1" key="1">
    <citation type="journal article" date="2020" name="Stud. Mycol.">
        <title>101 Dothideomycetes genomes: a test case for predicting lifestyles and emergence of pathogens.</title>
        <authorList>
            <person name="Haridas S."/>
            <person name="Albert R."/>
            <person name="Binder M."/>
            <person name="Bloem J."/>
            <person name="Labutti K."/>
            <person name="Salamov A."/>
            <person name="Andreopoulos B."/>
            <person name="Baker S."/>
            <person name="Barry K."/>
            <person name="Bills G."/>
            <person name="Bluhm B."/>
            <person name="Cannon C."/>
            <person name="Castanera R."/>
            <person name="Culley D."/>
            <person name="Daum C."/>
            <person name="Ezra D."/>
            <person name="Gonzalez J."/>
            <person name="Henrissat B."/>
            <person name="Kuo A."/>
            <person name="Liang C."/>
            <person name="Lipzen A."/>
            <person name="Lutzoni F."/>
            <person name="Magnuson J."/>
            <person name="Mondo S."/>
            <person name="Nolan M."/>
            <person name="Ohm R."/>
            <person name="Pangilinan J."/>
            <person name="Park H.-J."/>
            <person name="Ramirez L."/>
            <person name="Alfaro M."/>
            <person name="Sun H."/>
            <person name="Tritt A."/>
            <person name="Yoshinaga Y."/>
            <person name="Zwiers L.-H."/>
            <person name="Turgeon B."/>
            <person name="Goodwin S."/>
            <person name="Spatafora J."/>
            <person name="Crous P."/>
            <person name="Grigoriev I."/>
        </authorList>
    </citation>
    <scope>NUCLEOTIDE SEQUENCE</scope>
    <source>
        <strain evidence="1">ATCC 200398</strain>
    </source>
</reference>
<dbReference type="Proteomes" id="UP000799755">
    <property type="component" value="Unassembled WGS sequence"/>
</dbReference>
<organism evidence="1 2">
    <name type="scientific">Lindgomyces ingoldianus</name>
    <dbReference type="NCBI Taxonomy" id="673940"/>
    <lineage>
        <taxon>Eukaryota</taxon>
        <taxon>Fungi</taxon>
        <taxon>Dikarya</taxon>
        <taxon>Ascomycota</taxon>
        <taxon>Pezizomycotina</taxon>
        <taxon>Dothideomycetes</taxon>
        <taxon>Pleosporomycetidae</taxon>
        <taxon>Pleosporales</taxon>
        <taxon>Lindgomycetaceae</taxon>
        <taxon>Lindgomyces</taxon>
    </lineage>
</organism>
<accession>A0ACB6QJZ2</accession>
<evidence type="ECO:0000313" key="1">
    <source>
        <dbReference type="EMBL" id="KAF2466898.1"/>
    </source>
</evidence>
<dbReference type="EMBL" id="MU003522">
    <property type="protein sequence ID" value="KAF2466898.1"/>
    <property type="molecule type" value="Genomic_DNA"/>
</dbReference>
<gene>
    <name evidence="1" type="ORF">BDR25DRAFT_235669</name>
</gene>
<evidence type="ECO:0000313" key="2">
    <source>
        <dbReference type="Proteomes" id="UP000799755"/>
    </source>
</evidence>
<sequence>MNFSIYNIFRNQTGGFQPVGWQPEPEVRGTWSILSSCIVTMLLCVWTAMYLNLPEYTGTTAQRLRKVGWLILGLLAPEMVEESERLGLTPTQETIRHHKWTNTHSLYAIMGGFAFSTENLEQNFLRGSPARQTITISGLTLLANCNPNSIPDLSEEEIVDKSKADGLKKLILCIQAGGFLISTIFRMATGYTISLLELNTFAHCVCALMVYGFWWSKPLDVQEPTLISIADNRGLVA</sequence>